<sequence length="221" mass="25014">MKKSIQNRLTLERQNGETLSYARFRLFSASSLNRPKIEAMAKPEVLRSLETYVPYDIRDFHNLRQIGSRTVSDRSRTAFAGCILPLTVSGDSYTRLARTLQKRMTQEEDGIAQDDTCLLDDNYIICVCTHWRLDEIGLEICPCGPCTSTHSRTLVNGGGGRYYRERRWGVGGGTGQWGPFMRGEPRQRWGRNPPHAPPPLAYYRVTPLGLISSKISTAAFR</sequence>
<protein>
    <submittedName>
        <fullName evidence="1">Uncharacterized protein</fullName>
    </submittedName>
</protein>
<reference evidence="1" key="1">
    <citation type="submission" date="2022-01" db="EMBL/GenBank/DDBJ databases">
        <authorList>
            <person name="King R."/>
        </authorList>
    </citation>
    <scope>NUCLEOTIDE SEQUENCE</scope>
</reference>
<accession>A0A9P0HCT6</accession>
<dbReference type="AlphaFoldDB" id="A0A9P0HCT6"/>
<evidence type="ECO:0000313" key="1">
    <source>
        <dbReference type="EMBL" id="CAH1399452.1"/>
    </source>
</evidence>
<proteinExistence type="predicted"/>
<evidence type="ECO:0000313" key="2">
    <source>
        <dbReference type="Proteomes" id="UP001152798"/>
    </source>
</evidence>
<organism evidence="1 2">
    <name type="scientific">Nezara viridula</name>
    <name type="common">Southern green stink bug</name>
    <name type="synonym">Cimex viridulus</name>
    <dbReference type="NCBI Taxonomy" id="85310"/>
    <lineage>
        <taxon>Eukaryota</taxon>
        <taxon>Metazoa</taxon>
        <taxon>Ecdysozoa</taxon>
        <taxon>Arthropoda</taxon>
        <taxon>Hexapoda</taxon>
        <taxon>Insecta</taxon>
        <taxon>Pterygota</taxon>
        <taxon>Neoptera</taxon>
        <taxon>Paraneoptera</taxon>
        <taxon>Hemiptera</taxon>
        <taxon>Heteroptera</taxon>
        <taxon>Panheteroptera</taxon>
        <taxon>Pentatomomorpha</taxon>
        <taxon>Pentatomoidea</taxon>
        <taxon>Pentatomidae</taxon>
        <taxon>Pentatominae</taxon>
        <taxon>Nezara</taxon>
    </lineage>
</organism>
<keyword evidence="2" id="KW-1185">Reference proteome</keyword>
<name>A0A9P0HCT6_NEZVI</name>
<dbReference type="EMBL" id="OV725080">
    <property type="protein sequence ID" value="CAH1399452.1"/>
    <property type="molecule type" value="Genomic_DNA"/>
</dbReference>
<dbReference type="Proteomes" id="UP001152798">
    <property type="component" value="Chromosome 4"/>
</dbReference>
<gene>
    <name evidence="1" type="ORF">NEZAVI_LOCUS8897</name>
</gene>